<comment type="caution">
    <text evidence="1">The sequence shown here is derived from an EMBL/GenBank/DDBJ whole genome shotgun (WGS) entry which is preliminary data.</text>
</comment>
<reference evidence="1 2" key="1">
    <citation type="journal article" date="2020" name="BMC Genomics">
        <title>Intraspecific diversification of the crop wild relative Brassica cretica Lam. using demographic model selection.</title>
        <authorList>
            <person name="Kioukis A."/>
            <person name="Michalopoulou V.A."/>
            <person name="Briers L."/>
            <person name="Pirintsos S."/>
            <person name="Studholme D.J."/>
            <person name="Pavlidis P."/>
            <person name="Sarris P.F."/>
        </authorList>
    </citation>
    <scope>NUCLEOTIDE SEQUENCE [LARGE SCALE GENOMIC DNA]</scope>
    <source>
        <strain evidence="2">cv. PFS-1207/04</strain>
    </source>
</reference>
<accession>A0ABQ7D6T2</accession>
<dbReference type="Gene3D" id="3.30.70.420">
    <property type="entry name" value="Hydroxymethylglutaryl-CoA reductase, class I/II, NAD/NADP-binding domain"/>
    <property type="match status" value="1"/>
</dbReference>
<organism evidence="1 2">
    <name type="scientific">Brassica cretica</name>
    <name type="common">Mustard</name>
    <dbReference type="NCBI Taxonomy" id="69181"/>
    <lineage>
        <taxon>Eukaryota</taxon>
        <taxon>Viridiplantae</taxon>
        <taxon>Streptophyta</taxon>
        <taxon>Embryophyta</taxon>
        <taxon>Tracheophyta</taxon>
        <taxon>Spermatophyta</taxon>
        <taxon>Magnoliopsida</taxon>
        <taxon>eudicotyledons</taxon>
        <taxon>Gunneridae</taxon>
        <taxon>Pentapetalae</taxon>
        <taxon>rosids</taxon>
        <taxon>malvids</taxon>
        <taxon>Brassicales</taxon>
        <taxon>Brassicaceae</taxon>
        <taxon>Brassiceae</taxon>
        <taxon>Brassica</taxon>
    </lineage>
</organism>
<keyword evidence="2" id="KW-1185">Reference proteome</keyword>
<proteinExistence type="predicted"/>
<dbReference type="Proteomes" id="UP000266723">
    <property type="component" value="Unassembled WGS sequence"/>
</dbReference>
<sequence length="122" mass="13734">MGMNMVTKGVHNVIEYSPDMDVIEISDNFFSDINKPAAVNCIERHGTVARYKAVAILRIPVTLRTGLMRKRLYTSDFIQSPKRASPVHNDGGNNVASIRTRDTSERCGFAEHKTRLMLGRVR</sequence>
<gene>
    <name evidence="1" type="ORF">DY000_02018910</name>
</gene>
<protein>
    <submittedName>
        <fullName evidence="1">Uncharacterized protein</fullName>
    </submittedName>
</protein>
<evidence type="ECO:0000313" key="2">
    <source>
        <dbReference type="Proteomes" id="UP000266723"/>
    </source>
</evidence>
<evidence type="ECO:0000313" key="1">
    <source>
        <dbReference type="EMBL" id="KAF3567314.1"/>
    </source>
</evidence>
<name>A0ABQ7D6T2_BRACR</name>
<dbReference type="SUPFAM" id="SSF55035">
    <property type="entry name" value="NAD-binding domain of HMG-CoA reductase"/>
    <property type="match status" value="1"/>
</dbReference>
<dbReference type="EMBL" id="QGKV02000759">
    <property type="protein sequence ID" value="KAF3567314.1"/>
    <property type="molecule type" value="Genomic_DNA"/>
</dbReference>
<dbReference type="InterPro" id="IPR009023">
    <property type="entry name" value="HMG_CoA_Rdtase_NAD(P)-bd_sf"/>
</dbReference>